<gene>
    <name evidence="3" type="ORF">HKI87_02g16390</name>
</gene>
<protein>
    <submittedName>
        <fullName evidence="3">Uncharacterized protein</fullName>
    </submittedName>
</protein>
<organism evidence="3 4">
    <name type="scientific">Chloropicon roscoffensis</name>
    <dbReference type="NCBI Taxonomy" id="1461544"/>
    <lineage>
        <taxon>Eukaryota</taxon>
        <taxon>Viridiplantae</taxon>
        <taxon>Chlorophyta</taxon>
        <taxon>Chloropicophyceae</taxon>
        <taxon>Chloropicales</taxon>
        <taxon>Chloropicaceae</taxon>
        <taxon>Chloropicon</taxon>
    </lineage>
</organism>
<feature type="coiled-coil region" evidence="1">
    <location>
        <begin position="99"/>
        <end position="131"/>
    </location>
</feature>
<dbReference type="EMBL" id="CP151502">
    <property type="protein sequence ID" value="WZN60111.1"/>
    <property type="molecule type" value="Genomic_DNA"/>
</dbReference>
<keyword evidence="4" id="KW-1185">Reference proteome</keyword>
<accession>A0AAX4P2A8</accession>
<evidence type="ECO:0000313" key="3">
    <source>
        <dbReference type="EMBL" id="WZN60111.1"/>
    </source>
</evidence>
<evidence type="ECO:0000256" key="2">
    <source>
        <dbReference type="SAM" id="MobiDB-lite"/>
    </source>
</evidence>
<keyword evidence="1" id="KW-0175">Coiled coil</keyword>
<dbReference type="AlphaFoldDB" id="A0AAX4P2A8"/>
<evidence type="ECO:0000313" key="4">
    <source>
        <dbReference type="Proteomes" id="UP001472866"/>
    </source>
</evidence>
<feature type="compositionally biased region" description="Basic and acidic residues" evidence="2">
    <location>
        <begin position="72"/>
        <end position="86"/>
    </location>
</feature>
<dbReference type="Proteomes" id="UP001472866">
    <property type="component" value="Chromosome 02"/>
</dbReference>
<sequence>MDFVPTGTGTLVEREESAIAAVVHILKVLASAALPETEAIDAVHLALKFALKASQFREGRFREHWVNVTRERIKKKREEHPKTAAERKRKKRSSLVSFLEKKKAKKQAAEEKQAKKQAAAEKLAAEKLREMLEKIPDHDIARALKCARPTSLLRLCKKYDISTVGLCADGAFDKLKEDYRLLLQGLKM</sequence>
<proteinExistence type="predicted"/>
<evidence type="ECO:0000256" key="1">
    <source>
        <dbReference type="SAM" id="Coils"/>
    </source>
</evidence>
<name>A0AAX4P2A8_9CHLO</name>
<reference evidence="3 4" key="1">
    <citation type="submission" date="2024-03" db="EMBL/GenBank/DDBJ databases">
        <title>Complete genome sequence of the green alga Chloropicon roscoffensis RCC1871.</title>
        <authorList>
            <person name="Lemieux C."/>
            <person name="Pombert J.-F."/>
            <person name="Otis C."/>
            <person name="Turmel M."/>
        </authorList>
    </citation>
    <scope>NUCLEOTIDE SEQUENCE [LARGE SCALE GENOMIC DNA]</scope>
    <source>
        <strain evidence="3 4">RCC1871</strain>
    </source>
</reference>
<feature type="region of interest" description="Disordered" evidence="2">
    <location>
        <begin position="72"/>
        <end position="99"/>
    </location>
</feature>